<reference evidence="2" key="1">
    <citation type="submission" date="2019-04" db="EMBL/GenBank/DDBJ databases">
        <title>Friends and foes A comparative genomics studyof 23 Aspergillus species from section Flavi.</title>
        <authorList>
            <consortium name="DOE Joint Genome Institute"/>
            <person name="Kjaerbolling I."/>
            <person name="Vesth T."/>
            <person name="Frisvad J.C."/>
            <person name="Nybo J.L."/>
            <person name="Theobald S."/>
            <person name="Kildgaard S."/>
            <person name="Isbrandt T."/>
            <person name="Kuo A."/>
            <person name="Sato A."/>
            <person name="Lyhne E.K."/>
            <person name="Kogle M.E."/>
            <person name="Wiebenga A."/>
            <person name="Kun R.S."/>
            <person name="Lubbers R.J."/>
            <person name="Makela M.R."/>
            <person name="Barry K."/>
            <person name="Chovatia M."/>
            <person name="Clum A."/>
            <person name="Daum C."/>
            <person name="Haridas S."/>
            <person name="He G."/>
            <person name="LaButti K."/>
            <person name="Lipzen A."/>
            <person name="Mondo S."/>
            <person name="Riley R."/>
            <person name="Salamov A."/>
            <person name="Simmons B.A."/>
            <person name="Magnuson J.K."/>
            <person name="Henrissat B."/>
            <person name="Mortensen U.H."/>
            <person name="Larsen T.O."/>
            <person name="Devries R.P."/>
            <person name="Grigoriev I.V."/>
            <person name="Machida M."/>
            <person name="Baker S.E."/>
            <person name="Andersen M.R."/>
        </authorList>
    </citation>
    <scope>NUCLEOTIDE SEQUENCE [LARGE SCALE GENOMIC DNA]</scope>
    <source>
        <strain evidence="2">CBS 553.77</strain>
    </source>
</reference>
<evidence type="ECO:0008006" key="3">
    <source>
        <dbReference type="Google" id="ProtNLM"/>
    </source>
</evidence>
<dbReference type="PANTHER" id="PTHR35179:SF2">
    <property type="entry name" value="START DOMAIN-CONTAINING PROTEIN"/>
    <property type="match status" value="1"/>
</dbReference>
<evidence type="ECO:0000313" key="2">
    <source>
        <dbReference type="Proteomes" id="UP000327118"/>
    </source>
</evidence>
<dbReference type="OrthoDB" id="5393654at2759"/>
<dbReference type="AlphaFoldDB" id="A0A5N6ZCV8"/>
<evidence type="ECO:0000313" key="1">
    <source>
        <dbReference type="EMBL" id="KAE8355482.1"/>
    </source>
</evidence>
<dbReference type="EMBL" id="ML739052">
    <property type="protein sequence ID" value="KAE8355482.1"/>
    <property type="molecule type" value="Genomic_DNA"/>
</dbReference>
<keyword evidence="2" id="KW-1185">Reference proteome</keyword>
<name>A0A5N6ZCV8_9EURO</name>
<gene>
    <name evidence="1" type="ORF">BDV28DRAFT_128966</name>
</gene>
<protein>
    <recommendedName>
        <fullName evidence="3">Geranylgeranyl pyrophosphate synthetase</fullName>
    </recommendedName>
</protein>
<sequence length="374" mass="42218">MSEPATLTEDQGEYFRDQNAARYSSYPMQPTVEAIFKLNNTFESNMVDIVACGSTMGNLLRFVRDVKIEFRIIIEAVGSTIFFLRREKSPTQTICGVRGYGHTFPEASTTWEPEVKGSESHQRILRYKFAGLTCVVRFEADGYLPQSPISQAGPAFTEDESVEEQLLAALQSSAVTSHRPDDSKRLVVQAGGQYVSQATVFDLKTRSFRRKEDDILGEQLPRLWVSQIPNFILAFHYYGLFNDVRVQDVREDVARWETKNEDSLRQFAALLQSLVGFAMGRPDGRFEVIHEEGGNVLELRELDENMNSVLPASLKDRWCMGSTDAVVPAEVVSRDDVSRLLESEEKLILDWESESEKDFTACSASCGYCGRCSY</sequence>
<proteinExistence type="predicted"/>
<accession>A0A5N6ZCV8</accession>
<dbReference type="PANTHER" id="PTHR35179">
    <property type="entry name" value="PROTEIN CBG02620"/>
    <property type="match status" value="1"/>
</dbReference>
<organism evidence="1 2">
    <name type="scientific">Aspergillus coremiiformis</name>
    <dbReference type="NCBI Taxonomy" id="138285"/>
    <lineage>
        <taxon>Eukaryota</taxon>
        <taxon>Fungi</taxon>
        <taxon>Dikarya</taxon>
        <taxon>Ascomycota</taxon>
        <taxon>Pezizomycotina</taxon>
        <taxon>Eurotiomycetes</taxon>
        <taxon>Eurotiomycetidae</taxon>
        <taxon>Eurotiales</taxon>
        <taxon>Aspergillaceae</taxon>
        <taxon>Aspergillus</taxon>
        <taxon>Aspergillus subgen. Circumdati</taxon>
    </lineage>
</organism>
<dbReference type="Proteomes" id="UP000327118">
    <property type="component" value="Unassembled WGS sequence"/>
</dbReference>